<gene>
    <name evidence="1" type="ORF">DWV00_20085</name>
</gene>
<dbReference type="Proteomes" id="UP000256838">
    <property type="component" value="Unassembled WGS sequence"/>
</dbReference>
<reference evidence="1 2" key="1">
    <citation type="submission" date="2018-08" db="EMBL/GenBank/DDBJ databases">
        <title>Paraburkholderia sp. DHOM06 isolated from forest soil.</title>
        <authorList>
            <person name="Gao Z.-H."/>
            <person name="Qiu L.-H."/>
        </authorList>
    </citation>
    <scope>NUCLEOTIDE SEQUENCE [LARGE SCALE GENOMIC DNA]</scope>
    <source>
        <strain evidence="1 2">DHOM06</strain>
    </source>
</reference>
<dbReference type="OrthoDB" id="9152924at2"/>
<protein>
    <submittedName>
        <fullName evidence="1">Uncharacterized protein</fullName>
    </submittedName>
</protein>
<dbReference type="EMBL" id="QRGA01000011">
    <property type="protein sequence ID" value="RDU96963.1"/>
    <property type="molecule type" value="Genomic_DNA"/>
</dbReference>
<keyword evidence="2" id="KW-1185">Reference proteome</keyword>
<accession>A0A3D8JV06</accession>
<dbReference type="RefSeq" id="WP_115535360.1">
    <property type="nucleotide sequence ID" value="NZ_QRGA01000011.1"/>
</dbReference>
<evidence type="ECO:0000313" key="2">
    <source>
        <dbReference type="Proteomes" id="UP000256838"/>
    </source>
</evidence>
<name>A0A3D8JV06_9BURK</name>
<comment type="caution">
    <text evidence="1">The sequence shown here is derived from an EMBL/GenBank/DDBJ whole genome shotgun (WGS) entry which is preliminary data.</text>
</comment>
<evidence type="ECO:0000313" key="1">
    <source>
        <dbReference type="EMBL" id="RDU96963.1"/>
    </source>
</evidence>
<sequence>MAGFIIEKIDFGSETFRKTFAKLDERVKKEARKTLSELILLDISKAPSKLHLHTLKDKEVKCAVDPKKKCAVYTVHLTSDDKVKASFTFEDGTAFMRVCGEHDWVDKNP</sequence>
<dbReference type="AlphaFoldDB" id="A0A3D8JV06"/>
<proteinExistence type="predicted"/>
<organism evidence="1 2">
    <name type="scientific">Trinickia dinghuensis</name>
    <dbReference type="NCBI Taxonomy" id="2291023"/>
    <lineage>
        <taxon>Bacteria</taxon>
        <taxon>Pseudomonadati</taxon>
        <taxon>Pseudomonadota</taxon>
        <taxon>Betaproteobacteria</taxon>
        <taxon>Burkholderiales</taxon>
        <taxon>Burkholderiaceae</taxon>
        <taxon>Trinickia</taxon>
    </lineage>
</organism>